<evidence type="ECO:0000313" key="2">
    <source>
        <dbReference type="Proteomes" id="UP000507222"/>
    </source>
</evidence>
<dbReference type="Proteomes" id="UP000507222">
    <property type="component" value="Unassembled WGS sequence"/>
</dbReference>
<name>A0A6J5TIL4_PRUAR</name>
<proteinExistence type="predicted"/>
<dbReference type="AlphaFoldDB" id="A0A6J5TIL4"/>
<protein>
    <submittedName>
        <fullName evidence="1">Uncharacterized protein</fullName>
    </submittedName>
</protein>
<reference evidence="1 2" key="1">
    <citation type="submission" date="2020-05" db="EMBL/GenBank/DDBJ databases">
        <authorList>
            <person name="Campoy J."/>
            <person name="Schneeberger K."/>
            <person name="Spophaly S."/>
        </authorList>
    </citation>
    <scope>NUCLEOTIDE SEQUENCE [LARGE SCALE GENOMIC DNA]</scope>
    <source>
        <strain evidence="1">PruArmRojPasFocal</strain>
    </source>
</reference>
<gene>
    <name evidence="1" type="ORF">CURHAP_LOCUS4782</name>
</gene>
<dbReference type="EMBL" id="CAEKDK010000001">
    <property type="protein sequence ID" value="CAB4263771.1"/>
    <property type="molecule type" value="Genomic_DNA"/>
</dbReference>
<evidence type="ECO:0000313" key="1">
    <source>
        <dbReference type="EMBL" id="CAB4263771.1"/>
    </source>
</evidence>
<organism evidence="1 2">
    <name type="scientific">Prunus armeniaca</name>
    <name type="common">Apricot</name>
    <name type="synonym">Armeniaca vulgaris</name>
    <dbReference type="NCBI Taxonomy" id="36596"/>
    <lineage>
        <taxon>Eukaryota</taxon>
        <taxon>Viridiplantae</taxon>
        <taxon>Streptophyta</taxon>
        <taxon>Embryophyta</taxon>
        <taxon>Tracheophyta</taxon>
        <taxon>Spermatophyta</taxon>
        <taxon>Magnoliopsida</taxon>
        <taxon>eudicotyledons</taxon>
        <taxon>Gunneridae</taxon>
        <taxon>Pentapetalae</taxon>
        <taxon>rosids</taxon>
        <taxon>fabids</taxon>
        <taxon>Rosales</taxon>
        <taxon>Rosaceae</taxon>
        <taxon>Amygdaloideae</taxon>
        <taxon>Amygdaleae</taxon>
        <taxon>Prunus</taxon>
    </lineage>
</organism>
<sequence>MKFFFQYVKNPSQAMSVSLRFSGKQAQVEVQIWEKMGNLIWGFQIWEKKE</sequence>
<accession>A0A6J5TIL4</accession>